<keyword evidence="4" id="KW-0238">DNA-binding</keyword>
<evidence type="ECO:0000256" key="7">
    <source>
        <dbReference type="ARBA" id="ARBA00047188"/>
    </source>
</evidence>
<dbReference type="InterPro" id="IPR036390">
    <property type="entry name" value="WH_DNA-bd_sf"/>
</dbReference>
<dbReference type="Pfam" id="PF22381">
    <property type="entry name" value="Staph_reg_Sar_Rot"/>
    <property type="match status" value="1"/>
</dbReference>
<comment type="caution">
    <text evidence="10">The sequence shown here is derived from an EMBL/GenBank/DDBJ whole genome shotgun (WGS) entry which is preliminary data.</text>
</comment>
<dbReference type="RefSeq" id="WP_188417812.1">
    <property type="nucleotide sequence ID" value="NZ_BMDO01000008.1"/>
</dbReference>
<keyword evidence="3" id="KW-0805">Transcription regulation</keyword>
<dbReference type="PROSITE" id="PS50995">
    <property type="entry name" value="HTH_MARR_2"/>
    <property type="match status" value="1"/>
</dbReference>
<keyword evidence="5" id="KW-0804">Transcription</keyword>
<organism evidence="10 11">
    <name type="scientific">Mucilaginibacter galii</name>
    <dbReference type="NCBI Taxonomy" id="2005073"/>
    <lineage>
        <taxon>Bacteria</taxon>
        <taxon>Pseudomonadati</taxon>
        <taxon>Bacteroidota</taxon>
        <taxon>Sphingobacteriia</taxon>
        <taxon>Sphingobacteriales</taxon>
        <taxon>Sphingobacteriaceae</taxon>
        <taxon>Mucilaginibacter</taxon>
    </lineage>
</organism>
<keyword evidence="11" id="KW-1185">Reference proteome</keyword>
<evidence type="ECO:0000313" key="11">
    <source>
        <dbReference type="Proteomes" id="UP000662074"/>
    </source>
</evidence>
<feature type="domain" description="HTH marR-type" evidence="9">
    <location>
        <begin position="1"/>
        <end position="138"/>
    </location>
</feature>
<protein>
    <recommendedName>
        <fullName evidence="7">HTH-type transcriptional regulator SarZ</fullName>
    </recommendedName>
    <alternativeName>
        <fullName evidence="8">Staphylococcal accessory regulator Z</fullName>
    </alternativeName>
</protein>
<dbReference type="InterPro" id="IPR036388">
    <property type="entry name" value="WH-like_DNA-bd_sf"/>
</dbReference>
<dbReference type="PANTHER" id="PTHR42756:SF1">
    <property type="entry name" value="TRANSCRIPTIONAL REPRESSOR OF EMRAB OPERON"/>
    <property type="match status" value="1"/>
</dbReference>
<evidence type="ECO:0000256" key="5">
    <source>
        <dbReference type="ARBA" id="ARBA00023163"/>
    </source>
</evidence>
<dbReference type="FunFam" id="1.10.10.10:FF:000163">
    <property type="entry name" value="MarR family transcriptional regulator"/>
    <property type="match status" value="1"/>
</dbReference>
<evidence type="ECO:0000256" key="4">
    <source>
        <dbReference type="ARBA" id="ARBA00023125"/>
    </source>
</evidence>
<reference evidence="10" key="1">
    <citation type="journal article" date="2014" name="Int. J. Syst. Evol. Microbiol.">
        <title>Complete genome sequence of Corynebacterium casei LMG S-19264T (=DSM 44701T), isolated from a smear-ripened cheese.</title>
        <authorList>
            <consortium name="US DOE Joint Genome Institute (JGI-PGF)"/>
            <person name="Walter F."/>
            <person name="Albersmeier A."/>
            <person name="Kalinowski J."/>
            <person name="Ruckert C."/>
        </authorList>
    </citation>
    <scope>NUCLEOTIDE SEQUENCE</scope>
    <source>
        <strain evidence="10">CCM 8711</strain>
    </source>
</reference>
<dbReference type="AlphaFoldDB" id="A0A917JC27"/>
<dbReference type="PRINTS" id="PR00598">
    <property type="entry name" value="HTHMARR"/>
</dbReference>
<evidence type="ECO:0000313" key="10">
    <source>
        <dbReference type="EMBL" id="GGI51705.1"/>
    </source>
</evidence>
<dbReference type="InterPro" id="IPR055166">
    <property type="entry name" value="Transc_reg_Sar_Rot_HTH"/>
</dbReference>
<comment type="similarity">
    <text evidence="6">Belongs to the SarZ family.</text>
</comment>
<reference evidence="10" key="2">
    <citation type="submission" date="2020-09" db="EMBL/GenBank/DDBJ databases">
        <authorList>
            <person name="Sun Q."/>
            <person name="Sedlacek I."/>
        </authorList>
    </citation>
    <scope>NUCLEOTIDE SEQUENCE</scope>
    <source>
        <strain evidence="10">CCM 8711</strain>
    </source>
</reference>
<comment type="subcellular location">
    <subcellularLocation>
        <location evidence="1">Cytoplasm</location>
    </subcellularLocation>
</comment>
<dbReference type="Proteomes" id="UP000662074">
    <property type="component" value="Unassembled WGS sequence"/>
</dbReference>
<dbReference type="GO" id="GO:0003700">
    <property type="term" value="F:DNA-binding transcription factor activity"/>
    <property type="evidence" value="ECO:0007669"/>
    <property type="project" value="InterPro"/>
</dbReference>
<evidence type="ECO:0000259" key="9">
    <source>
        <dbReference type="PROSITE" id="PS50995"/>
    </source>
</evidence>
<dbReference type="SMART" id="SM00347">
    <property type="entry name" value="HTH_MARR"/>
    <property type="match status" value="1"/>
</dbReference>
<evidence type="ECO:0000256" key="3">
    <source>
        <dbReference type="ARBA" id="ARBA00023015"/>
    </source>
</evidence>
<sequence length="139" mass="16297">MEDLLKLEKQICFPAYAFSRNLTNLYRPMLAELDITYPQYLVLMILWEHKQQTVNQLGEKLYLDTGTLTPLLKRLEQKGMVNRTRSNEDERVVMISLTTFGTQLKERAEHIPMELVKCLNISIEELLQLKGLLNKMLNK</sequence>
<dbReference type="GO" id="GO:0005737">
    <property type="term" value="C:cytoplasm"/>
    <property type="evidence" value="ECO:0007669"/>
    <property type="project" value="UniProtKB-SubCell"/>
</dbReference>
<dbReference type="SUPFAM" id="SSF46785">
    <property type="entry name" value="Winged helix' DNA-binding domain"/>
    <property type="match status" value="1"/>
</dbReference>
<name>A0A917JC27_9SPHI</name>
<gene>
    <name evidence="10" type="ORF">GCM10011425_29170</name>
</gene>
<evidence type="ECO:0000256" key="1">
    <source>
        <dbReference type="ARBA" id="ARBA00004496"/>
    </source>
</evidence>
<accession>A0A917JC27</accession>
<proteinExistence type="inferred from homology"/>
<evidence type="ECO:0000256" key="8">
    <source>
        <dbReference type="ARBA" id="ARBA00047207"/>
    </source>
</evidence>
<dbReference type="Gene3D" id="1.10.10.10">
    <property type="entry name" value="Winged helix-like DNA-binding domain superfamily/Winged helix DNA-binding domain"/>
    <property type="match status" value="1"/>
</dbReference>
<dbReference type="PANTHER" id="PTHR42756">
    <property type="entry name" value="TRANSCRIPTIONAL REGULATOR, MARR"/>
    <property type="match status" value="1"/>
</dbReference>
<dbReference type="EMBL" id="BMDO01000008">
    <property type="protein sequence ID" value="GGI51705.1"/>
    <property type="molecule type" value="Genomic_DNA"/>
</dbReference>
<keyword evidence="2" id="KW-0963">Cytoplasm</keyword>
<evidence type="ECO:0000256" key="6">
    <source>
        <dbReference type="ARBA" id="ARBA00046337"/>
    </source>
</evidence>
<evidence type="ECO:0000256" key="2">
    <source>
        <dbReference type="ARBA" id="ARBA00022490"/>
    </source>
</evidence>
<dbReference type="GO" id="GO:0003677">
    <property type="term" value="F:DNA binding"/>
    <property type="evidence" value="ECO:0007669"/>
    <property type="project" value="UniProtKB-KW"/>
</dbReference>
<dbReference type="InterPro" id="IPR000835">
    <property type="entry name" value="HTH_MarR-typ"/>
</dbReference>